<dbReference type="GO" id="GO:0003677">
    <property type="term" value="F:DNA binding"/>
    <property type="evidence" value="ECO:0007669"/>
    <property type="project" value="UniProtKB-KW"/>
</dbReference>
<dbReference type="AlphaFoldDB" id="A0A1E7LK64"/>
<evidence type="ECO:0000313" key="6">
    <source>
        <dbReference type="EMBL" id="OEV16511.1"/>
    </source>
</evidence>
<evidence type="ECO:0000313" key="7">
    <source>
        <dbReference type="Proteomes" id="UP000175971"/>
    </source>
</evidence>
<evidence type="ECO:0000256" key="2">
    <source>
        <dbReference type="ARBA" id="ARBA00023125"/>
    </source>
</evidence>
<evidence type="ECO:0000259" key="5">
    <source>
        <dbReference type="PROSITE" id="PS50043"/>
    </source>
</evidence>
<protein>
    <submittedName>
        <fullName evidence="6">Transcriptional regulator</fullName>
    </submittedName>
</protein>
<dbReference type="PRINTS" id="PR00038">
    <property type="entry name" value="HTHLUXR"/>
</dbReference>
<dbReference type="Proteomes" id="UP000175971">
    <property type="component" value="Unassembled WGS sequence"/>
</dbReference>
<sequence length="294" mass="31392">MPDRYARMLDLAVEVMSTETPGLVWPLLTEELLLALDGELIVVKEVPWTRDHGSVVIRSPGRAPDGGAGDDSVEAHIRSGYPFIDRYGASSDWTPQSAARVVGMRTWKNSPTADALRQAFGTHHVFGLPLPEKGPHVSGFLVHRSGGDFTRHDERYAARVQPLLKAAMAHRALLTALHASSGSDRGRQANHALAAPLTPRETNVLHLLATGLTAEGIGRRLGISPRTVHKHLNALYRKLGAADRLGAVLRAQDEGLLPRPAEPSGADGDRRRPAGAATGLAGMTVVGSRPSAAT</sequence>
<dbReference type="InterPro" id="IPR000792">
    <property type="entry name" value="Tscrpt_reg_LuxR_C"/>
</dbReference>
<dbReference type="SUPFAM" id="SSF46894">
    <property type="entry name" value="C-terminal effector domain of the bipartite response regulators"/>
    <property type="match status" value="1"/>
</dbReference>
<comment type="caution">
    <text evidence="6">The sequence shown here is derived from an EMBL/GenBank/DDBJ whole genome shotgun (WGS) entry which is preliminary data.</text>
</comment>
<keyword evidence="3" id="KW-0804">Transcription</keyword>
<dbReference type="EMBL" id="LJGZ01000103">
    <property type="protein sequence ID" value="OEV16511.1"/>
    <property type="molecule type" value="Genomic_DNA"/>
</dbReference>
<dbReference type="PROSITE" id="PS00622">
    <property type="entry name" value="HTH_LUXR_1"/>
    <property type="match status" value="1"/>
</dbReference>
<feature type="region of interest" description="Disordered" evidence="4">
    <location>
        <begin position="254"/>
        <end position="294"/>
    </location>
</feature>
<dbReference type="GO" id="GO:0006355">
    <property type="term" value="P:regulation of DNA-templated transcription"/>
    <property type="evidence" value="ECO:0007669"/>
    <property type="project" value="InterPro"/>
</dbReference>
<accession>A0A1E7LK64</accession>
<dbReference type="InterPro" id="IPR036388">
    <property type="entry name" value="WH-like_DNA-bd_sf"/>
</dbReference>
<evidence type="ECO:0000256" key="3">
    <source>
        <dbReference type="ARBA" id="ARBA00023163"/>
    </source>
</evidence>
<dbReference type="Pfam" id="PF00196">
    <property type="entry name" value="GerE"/>
    <property type="match status" value="1"/>
</dbReference>
<dbReference type="CDD" id="cd06170">
    <property type="entry name" value="LuxR_C_like"/>
    <property type="match status" value="1"/>
</dbReference>
<dbReference type="Gene3D" id="1.10.10.10">
    <property type="entry name" value="Winged helix-like DNA-binding domain superfamily/Winged helix DNA-binding domain"/>
    <property type="match status" value="1"/>
</dbReference>
<dbReference type="PROSITE" id="PS50043">
    <property type="entry name" value="HTH_LUXR_2"/>
    <property type="match status" value="1"/>
</dbReference>
<reference evidence="6 7" key="1">
    <citation type="journal article" date="2016" name="Front. Microbiol.">
        <title>Comparative Genomics Analysis of Streptomyces Species Reveals Their Adaptation to the Marine Environment and Their Diversity at the Genomic Level.</title>
        <authorList>
            <person name="Tian X."/>
            <person name="Zhang Z."/>
            <person name="Yang T."/>
            <person name="Chen M."/>
            <person name="Li J."/>
            <person name="Chen F."/>
            <person name="Yang J."/>
            <person name="Li W."/>
            <person name="Zhang B."/>
            <person name="Zhang Z."/>
            <person name="Wu J."/>
            <person name="Zhang C."/>
            <person name="Long L."/>
            <person name="Xiao J."/>
        </authorList>
    </citation>
    <scope>NUCLEOTIDE SEQUENCE [LARGE SCALE GENOMIC DNA]</scope>
    <source>
        <strain evidence="6 7">SCSIO M10372</strain>
    </source>
</reference>
<feature type="domain" description="HTH luxR-type" evidence="5">
    <location>
        <begin position="190"/>
        <end position="255"/>
    </location>
</feature>
<evidence type="ECO:0000256" key="1">
    <source>
        <dbReference type="ARBA" id="ARBA00023015"/>
    </source>
</evidence>
<name>A0A1E7LK64_9ACTN</name>
<keyword evidence="7" id="KW-1185">Reference proteome</keyword>
<dbReference type="SMART" id="SM00421">
    <property type="entry name" value="HTH_LUXR"/>
    <property type="match status" value="1"/>
</dbReference>
<proteinExistence type="predicted"/>
<dbReference type="PATRIC" id="fig|518642.7.peg.2931"/>
<dbReference type="InterPro" id="IPR016032">
    <property type="entry name" value="Sig_transdc_resp-reg_C-effctor"/>
</dbReference>
<keyword evidence="1" id="KW-0805">Transcription regulation</keyword>
<gene>
    <name evidence="6" type="ORF">AN221_33665</name>
</gene>
<organism evidence="6 7">
    <name type="scientific">Streptomyces nanshensis</name>
    <dbReference type="NCBI Taxonomy" id="518642"/>
    <lineage>
        <taxon>Bacteria</taxon>
        <taxon>Bacillati</taxon>
        <taxon>Actinomycetota</taxon>
        <taxon>Actinomycetes</taxon>
        <taxon>Kitasatosporales</taxon>
        <taxon>Streptomycetaceae</taxon>
        <taxon>Streptomyces</taxon>
    </lineage>
</organism>
<evidence type="ECO:0000256" key="4">
    <source>
        <dbReference type="SAM" id="MobiDB-lite"/>
    </source>
</evidence>
<dbReference type="OrthoDB" id="3178272at2"/>
<dbReference type="PANTHER" id="PTHR44688:SF16">
    <property type="entry name" value="DNA-BINDING TRANSCRIPTIONAL ACTIVATOR DEVR_DOSR"/>
    <property type="match status" value="1"/>
</dbReference>
<dbReference type="RefSeq" id="WP_070204034.1">
    <property type="nucleotide sequence ID" value="NZ_LJGZ01000103.1"/>
</dbReference>
<keyword evidence="2" id="KW-0238">DNA-binding</keyword>
<dbReference type="PANTHER" id="PTHR44688">
    <property type="entry name" value="DNA-BINDING TRANSCRIPTIONAL ACTIVATOR DEVR_DOSR"/>
    <property type="match status" value="1"/>
</dbReference>